<reference evidence="3 4" key="1">
    <citation type="submission" date="2019-02" db="EMBL/GenBank/DDBJ databases">
        <title>Sequencing the genomes of 1000 actinobacteria strains.</title>
        <authorList>
            <person name="Klenk H.-P."/>
        </authorList>
    </citation>
    <scope>NUCLEOTIDE SEQUENCE [LARGE SCALE GENOMIC DNA]</scope>
    <source>
        <strain evidence="3 4">DSM 45779</strain>
    </source>
</reference>
<dbReference type="SUPFAM" id="SSF52540">
    <property type="entry name" value="P-loop containing nucleoside triphosphate hydrolases"/>
    <property type="match status" value="1"/>
</dbReference>
<evidence type="ECO:0000313" key="4">
    <source>
        <dbReference type="Proteomes" id="UP000291591"/>
    </source>
</evidence>
<dbReference type="InterPro" id="IPR002586">
    <property type="entry name" value="CobQ/CobB/MinD/ParA_Nub-bd_dom"/>
</dbReference>
<keyword evidence="4" id="KW-1185">Reference proteome</keyword>
<protein>
    <submittedName>
        <fullName evidence="3">Chromosome partitioning protein</fullName>
    </submittedName>
</protein>
<feature type="compositionally biased region" description="Gly residues" evidence="1">
    <location>
        <begin position="233"/>
        <end position="252"/>
    </location>
</feature>
<sequence>MARVHVIANQKGGVGKTTVTVNLAAVVADTLGGTADNSPVLGVSTDPQASMLEWAQRVGDDLPFDFEQCHDNPALLGKLREIQQYSHIFVDTPGSLEDESILQTVLTQADDVIVPLEPEPMAFSPATRSIQRVIEPAGVPWRVLLNNWDPRDGEGDLNQTRDYVQARGWPCFHTVIRHYKLHTRASAEGVTVVQYAKNRVALEARQDFFKLALEVLGSGGGSPRHAGPDDNAGNGGPDNGDGGNGVTAPGKG</sequence>
<dbReference type="CDD" id="cd02042">
    <property type="entry name" value="ParAB_family"/>
    <property type="match status" value="1"/>
</dbReference>
<dbReference type="PANTHER" id="PTHR13696:SF96">
    <property type="entry name" value="COBQ_COBB_MIND_PARA NUCLEOTIDE BINDING DOMAIN-CONTAINING PROTEIN"/>
    <property type="match status" value="1"/>
</dbReference>
<dbReference type="Gene3D" id="3.40.50.300">
    <property type="entry name" value="P-loop containing nucleotide triphosphate hydrolases"/>
    <property type="match status" value="1"/>
</dbReference>
<evidence type="ECO:0000313" key="3">
    <source>
        <dbReference type="EMBL" id="RZT75463.1"/>
    </source>
</evidence>
<dbReference type="AlphaFoldDB" id="A0A4Q7UA45"/>
<dbReference type="Pfam" id="PF01656">
    <property type="entry name" value="CbiA"/>
    <property type="match status" value="1"/>
</dbReference>
<comment type="caution">
    <text evidence="3">The sequence shown here is derived from an EMBL/GenBank/DDBJ whole genome shotgun (WGS) entry which is preliminary data.</text>
</comment>
<dbReference type="InterPro" id="IPR050678">
    <property type="entry name" value="DNA_Partitioning_ATPase"/>
</dbReference>
<dbReference type="EMBL" id="SHKL01000002">
    <property type="protein sequence ID" value="RZT75463.1"/>
    <property type="molecule type" value="Genomic_DNA"/>
</dbReference>
<organism evidence="3 4">
    <name type="scientific">Pseudonocardia sediminis</name>
    <dbReference type="NCBI Taxonomy" id="1397368"/>
    <lineage>
        <taxon>Bacteria</taxon>
        <taxon>Bacillati</taxon>
        <taxon>Actinomycetota</taxon>
        <taxon>Actinomycetes</taxon>
        <taxon>Pseudonocardiales</taxon>
        <taxon>Pseudonocardiaceae</taxon>
        <taxon>Pseudonocardia</taxon>
    </lineage>
</organism>
<evidence type="ECO:0000259" key="2">
    <source>
        <dbReference type="Pfam" id="PF01656"/>
    </source>
</evidence>
<dbReference type="PANTHER" id="PTHR13696">
    <property type="entry name" value="P-LOOP CONTAINING NUCLEOSIDE TRIPHOSPHATE HYDROLASE"/>
    <property type="match status" value="1"/>
</dbReference>
<name>A0A4Q7UA45_PSEST</name>
<feature type="domain" description="CobQ/CobB/MinD/ParA nucleotide binding" evidence="2">
    <location>
        <begin position="6"/>
        <end position="190"/>
    </location>
</feature>
<gene>
    <name evidence="3" type="ORF">EV383_6203</name>
</gene>
<dbReference type="Proteomes" id="UP000291591">
    <property type="component" value="Unassembled WGS sequence"/>
</dbReference>
<accession>A0A4Q7UA45</accession>
<feature type="region of interest" description="Disordered" evidence="1">
    <location>
        <begin position="219"/>
        <end position="252"/>
    </location>
</feature>
<evidence type="ECO:0000256" key="1">
    <source>
        <dbReference type="SAM" id="MobiDB-lite"/>
    </source>
</evidence>
<proteinExistence type="predicted"/>
<dbReference type="InterPro" id="IPR027417">
    <property type="entry name" value="P-loop_NTPase"/>
</dbReference>
<dbReference type="RefSeq" id="WP_207223899.1">
    <property type="nucleotide sequence ID" value="NZ_SHKL01000002.1"/>
</dbReference>